<dbReference type="InterPro" id="IPR009075">
    <property type="entry name" value="AcylCo_DH/oxidase_C"/>
</dbReference>
<dbReference type="Gene3D" id="3.40.1080.10">
    <property type="entry name" value="Glutaconate Coenzyme A-transferase"/>
    <property type="match status" value="2"/>
</dbReference>
<evidence type="ECO:0000256" key="1">
    <source>
        <dbReference type="ARBA" id="ARBA00001974"/>
    </source>
</evidence>
<dbReference type="OrthoDB" id="448314at2759"/>
<keyword evidence="5" id="KW-0274">FAD</keyword>
<evidence type="ECO:0000259" key="7">
    <source>
        <dbReference type="Pfam" id="PF00441"/>
    </source>
</evidence>
<evidence type="ECO:0000259" key="8">
    <source>
        <dbReference type="Pfam" id="PF02770"/>
    </source>
</evidence>
<evidence type="ECO:0000256" key="2">
    <source>
        <dbReference type="ARBA" id="ARBA00008383"/>
    </source>
</evidence>
<dbReference type="EMBL" id="CAJNJA010099563">
    <property type="protein sequence ID" value="CAE7943431.1"/>
    <property type="molecule type" value="Genomic_DNA"/>
</dbReference>
<keyword evidence="11" id="KW-1185">Reference proteome</keyword>
<organism evidence="10 11">
    <name type="scientific">Symbiodinium necroappetens</name>
    <dbReference type="NCBI Taxonomy" id="1628268"/>
    <lineage>
        <taxon>Eukaryota</taxon>
        <taxon>Sar</taxon>
        <taxon>Alveolata</taxon>
        <taxon>Dinophyceae</taxon>
        <taxon>Suessiales</taxon>
        <taxon>Symbiodiniaceae</taxon>
        <taxon>Symbiodinium</taxon>
    </lineage>
</organism>
<dbReference type="Pfam" id="PF02515">
    <property type="entry name" value="CoA_transf_3"/>
    <property type="match status" value="1"/>
</dbReference>
<dbReference type="Gene3D" id="3.30.1540.10">
    <property type="entry name" value="formyl-coa transferase, domain 3"/>
    <property type="match status" value="1"/>
</dbReference>
<dbReference type="Gene3D" id="2.40.110.20">
    <property type="match status" value="1"/>
</dbReference>
<dbReference type="InterPro" id="IPR023606">
    <property type="entry name" value="CoA-Trfase_III_dom_1_sf"/>
</dbReference>
<dbReference type="InterPro" id="IPR009100">
    <property type="entry name" value="AcylCoA_DH/oxidase_NM_dom_sf"/>
</dbReference>
<dbReference type="InterPro" id="IPR037171">
    <property type="entry name" value="NagB/RpiA_transferase-like"/>
</dbReference>
<dbReference type="PROSITE" id="PS00073">
    <property type="entry name" value="ACYL_COA_DH_2"/>
    <property type="match status" value="1"/>
</dbReference>
<dbReference type="PANTHER" id="PTHR42707:SF2">
    <property type="entry name" value="ACD11 DEHYDROGENASE"/>
    <property type="match status" value="1"/>
</dbReference>
<dbReference type="InterPro" id="IPR052904">
    <property type="entry name" value="Acyl-CoA_dehydrogenase-like"/>
</dbReference>
<dbReference type="Pfam" id="PF02770">
    <property type="entry name" value="Acyl-CoA_dh_M"/>
    <property type="match status" value="1"/>
</dbReference>
<dbReference type="SMART" id="SM00882">
    <property type="entry name" value="CoA_trans"/>
    <property type="match status" value="2"/>
</dbReference>
<dbReference type="SUPFAM" id="SSF47203">
    <property type="entry name" value="Acyl-CoA dehydrogenase C-terminal domain-like"/>
    <property type="match status" value="1"/>
</dbReference>
<dbReference type="Gene3D" id="3.40.50.10540">
    <property type="entry name" value="Crotonobetainyl-coa:carnitine coa-transferase, domain 1"/>
    <property type="match status" value="1"/>
</dbReference>
<dbReference type="SUPFAM" id="SSF100950">
    <property type="entry name" value="NagB/RpiA/CoA transferase-like"/>
    <property type="match status" value="2"/>
</dbReference>
<reference evidence="10" key="1">
    <citation type="submission" date="2021-02" db="EMBL/GenBank/DDBJ databases">
        <authorList>
            <person name="Dougan E. K."/>
            <person name="Rhodes N."/>
            <person name="Thang M."/>
            <person name="Chan C."/>
        </authorList>
    </citation>
    <scope>NUCLEOTIDE SEQUENCE</scope>
</reference>
<evidence type="ECO:0000313" key="11">
    <source>
        <dbReference type="Proteomes" id="UP000601435"/>
    </source>
</evidence>
<evidence type="ECO:0000256" key="4">
    <source>
        <dbReference type="ARBA" id="ARBA00022630"/>
    </source>
</evidence>
<feature type="domain" description="Acyl-CoA dehydrogenase/oxidase C-terminal" evidence="7">
    <location>
        <begin position="1289"/>
        <end position="1444"/>
    </location>
</feature>
<accession>A0A813CF99</accession>
<comment type="similarity">
    <text evidence="2">Belongs to the CoA-transferase III family.</text>
</comment>
<feature type="domain" description="Adaptive response protein AidB N-terminal" evidence="9">
    <location>
        <begin position="1001"/>
        <end position="1163"/>
    </location>
</feature>
<dbReference type="Gene3D" id="6.10.250.600">
    <property type="match status" value="1"/>
</dbReference>
<feature type="region of interest" description="Disordered" evidence="6">
    <location>
        <begin position="1"/>
        <end position="72"/>
    </location>
</feature>
<dbReference type="Proteomes" id="UP000601435">
    <property type="component" value="Unassembled WGS sequence"/>
</dbReference>
<sequence>MQEFKCIRRAPSSAAGRAYDARARTTAARPRQEPKAGSKTGRQNVGQPTVGGKAMTDRQAGGGDLSPGPESPDLESLVAAIADGCRLALPPDYGGVAVAATLALLERPPRDLHLICLPSSGLQADMLIAAGCVSTVETAAVTLGEAGLAPAFTQAAKAGRLRLLDATCPALHAGFQAAEKGVPFMPLRGVIGSDLLAGRPDWRVIDNPFPEQADDRSILAVPAIRPDMALFHAPRADRFGNVWIGRRRELASLAHAARTTLVTVEELVEEDLLDCEVTAAGVLPALYVSALSVVPGGARPLGLQDLYAPEPAVVAAWAEAGAAGDWPGAFAAVRQGLAEVVISAIAGLLQGCGNVAVGALSPIPGSAALLARALSGGRTRVTLLGSRRHNYFTDGGRELFDAAGQGRIDAFFLSGAQIDGQANINLTCIGDPARPKARFSGAFGSAYLYFVVPRVILFREEHNRRIFVPRVDYVSAPGTSAPGVYRRGGPHALVTGLCVLRFDAARGRFRLVSVHPGHSVEEVRDNTGFDFDLPERVPTTPLPDAAELATLRRRVAPEIAETYPRFAAELFVRDAMTLPASAFGALAGTTVIDLTRVLGGPYCTQILADHGAEVIKIEPPTGDETRGWGPPFHDGLSAYFSGANRNKEFVSLDLSKAEGRAVLFRLLESADVLIHNFKSGTLEKWGMGWEEVLQPRFPRLVYCHITGFGDAGPMGGLPGYDAVVQALSGTMSVNGTEDSGPLRMGTPIVDLGTGMTAAIGILMALLERQRSGQGQKLDVSLYDSAIALLHPQAANALMTGKPARRIGNAHPNISPYDQFPTRTKPVFLAVGNNRQFAILCKFLGKPELAEDARFLDNARRVENRDALRAELVALLADHTAEELTETLLRLGVPAGAVREVTEVLDHPHTRFRDMVVERDGYRGTGIPVKMSRTPGGVQRRPATLGHDSRAVLRARGWSEQQIADLVAAGILVAEDEAALRDPDEPTPPTDPAPAAAATALPDTRGLDLWAGDPALRQLLALYLPADLYAHLRPHLARLGAMVTTRLDALSHAADRNPPVLHQRDRQGRDRQWIEKHPAYRELEQIAFGEFGLAAMSHRGGVLGWPEPIPPAGKYALTFLLVQSEFGLCCPLSMTDALTRTLRRFGDPELVERALPGLAATDLDALAQGAMFITEQGAGSDVGAGTVTARPEGGDGDGDGGAWRLYGDKWFCSNPDAAWAMVLARPEGAPAGTRGLGLFLMPREVTGADGAARPNAYRIVRLKDKLGTRSMASGEIALEGATAYLVGALGEGFKQMAEMINVSRLSNGVRAAGLMRRAWHEAHHVATQRSAFGRRLIEMPLMRRQLLKLLLPGEQALSIMLFTAEVMGRADAGDREAAAWLRALTPLIKFRACRDARKVTADSMEVRGGCGYIEEWINPRLLRDAHLGSIWEGTSNIVALDVLRAARKLEAHRVLTRGLATRLTEAETVPADLRSELVARLDAAASLVETACAAGAPGERLARQAASALYNAATAAILALEGAALAERAGDARRLVLARLVLDHRLSPRDPLAPDSAEREAAAAELLLRAEGCSLAEARAACAA</sequence>
<comment type="similarity">
    <text evidence="3">Belongs to the acyl-CoA dehydrogenase family.</text>
</comment>
<dbReference type="Gene3D" id="1.20.140.10">
    <property type="entry name" value="Butyryl-CoA Dehydrogenase, subunit A, domain 3"/>
    <property type="match status" value="1"/>
</dbReference>
<protein>
    <submittedName>
        <fullName evidence="10">UctC protein</fullName>
    </submittedName>
</protein>
<dbReference type="GO" id="GO:0003995">
    <property type="term" value="F:acyl-CoA dehydrogenase activity"/>
    <property type="evidence" value="ECO:0007669"/>
    <property type="project" value="InterPro"/>
</dbReference>
<dbReference type="SUPFAM" id="SSF56645">
    <property type="entry name" value="Acyl-CoA dehydrogenase NM domain-like"/>
    <property type="match status" value="1"/>
</dbReference>
<keyword evidence="4" id="KW-0285">Flavoprotein</keyword>
<dbReference type="Pfam" id="PF01144">
    <property type="entry name" value="CoA_trans"/>
    <property type="match status" value="1"/>
</dbReference>
<name>A0A813CF99_9DINO</name>
<dbReference type="Pfam" id="PF00441">
    <property type="entry name" value="Acyl-CoA_dh_1"/>
    <property type="match status" value="1"/>
</dbReference>
<gene>
    <name evidence="10" type="primary">uctC</name>
    <name evidence="10" type="ORF">SNEC2469_LOCUS35053</name>
</gene>
<dbReference type="InterPro" id="IPR006091">
    <property type="entry name" value="Acyl-CoA_Oxase/DH_mid-dom"/>
</dbReference>
<dbReference type="InterPro" id="IPR004165">
    <property type="entry name" value="CoA_trans_fam_I"/>
</dbReference>
<dbReference type="InterPro" id="IPR041504">
    <property type="entry name" value="AidB_N"/>
</dbReference>
<evidence type="ECO:0000256" key="3">
    <source>
        <dbReference type="ARBA" id="ARBA00009347"/>
    </source>
</evidence>
<dbReference type="SUPFAM" id="SSF89796">
    <property type="entry name" value="CoA-transferase family III (CaiB/BaiF)"/>
    <property type="match status" value="1"/>
</dbReference>
<dbReference type="InterPro" id="IPR036250">
    <property type="entry name" value="AcylCo_DH-like_C"/>
</dbReference>
<evidence type="ECO:0000256" key="6">
    <source>
        <dbReference type="SAM" id="MobiDB-lite"/>
    </source>
</evidence>
<evidence type="ECO:0000313" key="10">
    <source>
        <dbReference type="EMBL" id="CAE7943431.1"/>
    </source>
</evidence>
<evidence type="ECO:0000256" key="5">
    <source>
        <dbReference type="ARBA" id="ARBA00022827"/>
    </source>
</evidence>
<dbReference type="InterPro" id="IPR003673">
    <property type="entry name" value="CoA-Trfase_fam_III"/>
</dbReference>
<dbReference type="InterPro" id="IPR044855">
    <property type="entry name" value="CoA-Trfase_III_dom3_sf"/>
</dbReference>
<feature type="compositionally biased region" description="Low complexity" evidence="6">
    <location>
        <begin position="14"/>
        <end position="29"/>
    </location>
</feature>
<comment type="cofactor">
    <cofactor evidence="1">
        <name>FAD</name>
        <dbReference type="ChEBI" id="CHEBI:57692"/>
    </cofactor>
</comment>
<comment type="caution">
    <text evidence="10">The sequence shown here is derived from an EMBL/GenBank/DDBJ whole genome shotgun (WGS) entry which is preliminary data.</text>
</comment>
<dbReference type="Pfam" id="PF18158">
    <property type="entry name" value="AidB_N"/>
    <property type="match status" value="1"/>
</dbReference>
<dbReference type="PANTHER" id="PTHR42707">
    <property type="entry name" value="ACYL-COA DEHYDROGENASE"/>
    <property type="match status" value="1"/>
</dbReference>
<dbReference type="InterPro" id="IPR006089">
    <property type="entry name" value="Acyl-CoA_DH_CS"/>
</dbReference>
<feature type="domain" description="Acyl-CoA oxidase/dehydrogenase middle" evidence="8">
    <location>
        <begin position="1169"/>
        <end position="1278"/>
    </location>
</feature>
<evidence type="ECO:0000259" key="9">
    <source>
        <dbReference type="Pfam" id="PF18158"/>
    </source>
</evidence>
<proteinExistence type="inferred from homology"/>
<dbReference type="GO" id="GO:0008410">
    <property type="term" value="F:CoA-transferase activity"/>
    <property type="evidence" value="ECO:0007669"/>
    <property type="project" value="InterPro"/>
</dbReference>